<protein>
    <recommendedName>
        <fullName evidence="4">Calmodulin</fullName>
    </recommendedName>
</protein>
<dbReference type="InterPro" id="IPR011992">
    <property type="entry name" value="EF-hand-dom_pair"/>
</dbReference>
<feature type="transmembrane region" description="Helical" evidence="1">
    <location>
        <begin position="141"/>
        <end position="162"/>
    </location>
</feature>
<proteinExistence type="predicted"/>
<name>A0A6U3Z5V8_9STRA</name>
<feature type="transmembrane region" description="Helical" evidence="1">
    <location>
        <begin position="41"/>
        <end position="60"/>
    </location>
</feature>
<evidence type="ECO:0000313" key="2">
    <source>
        <dbReference type="EMBL" id="CAD9320031.1"/>
    </source>
</evidence>
<dbReference type="EMBL" id="HBGN01008923">
    <property type="protein sequence ID" value="CAD9320033.1"/>
    <property type="molecule type" value="Transcribed_RNA"/>
</dbReference>
<dbReference type="AlphaFoldDB" id="A0A6U3Z5V8"/>
<accession>A0A6U3Z5V8</accession>
<dbReference type="Gene3D" id="1.10.238.10">
    <property type="entry name" value="EF-hand"/>
    <property type="match status" value="1"/>
</dbReference>
<evidence type="ECO:0008006" key="4">
    <source>
        <dbReference type="Google" id="ProtNLM"/>
    </source>
</evidence>
<reference evidence="2" key="1">
    <citation type="submission" date="2021-01" db="EMBL/GenBank/DDBJ databases">
        <authorList>
            <person name="Corre E."/>
            <person name="Pelletier E."/>
            <person name="Niang G."/>
            <person name="Scheremetjew M."/>
            <person name="Finn R."/>
            <person name="Kale V."/>
            <person name="Holt S."/>
            <person name="Cochrane G."/>
            <person name="Meng A."/>
            <person name="Brown T."/>
            <person name="Cohen L."/>
        </authorList>
    </citation>
    <scope>NUCLEOTIDE SEQUENCE</scope>
    <source>
        <strain evidence="2">Pop2</strain>
    </source>
</reference>
<evidence type="ECO:0000256" key="1">
    <source>
        <dbReference type="SAM" id="Phobius"/>
    </source>
</evidence>
<feature type="transmembrane region" description="Helical" evidence="1">
    <location>
        <begin position="66"/>
        <end position="90"/>
    </location>
</feature>
<keyword evidence="1" id="KW-1133">Transmembrane helix</keyword>
<dbReference type="EMBL" id="HBGN01008922">
    <property type="protein sequence ID" value="CAD9320031.1"/>
    <property type="molecule type" value="Transcribed_RNA"/>
</dbReference>
<gene>
    <name evidence="2" type="ORF">DBRI1063_LOCUS5725</name>
    <name evidence="3" type="ORF">DBRI1063_LOCUS5726</name>
</gene>
<dbReference type="SUPFAM" id="SSF47473">
    <property type="entry name" value="EF-hand"/>
    <property type="match status" value="1"/>
</dbReference>
<organism evidence="2">
    <name type="scientific">Ditylum brightwellii</name>
    <dbReference type="NCBI Taxonomy" id="49249"/>
    <lineage>
        <taxon>Eukaryota</taxon>
        <taxon>Sar</taxon>
        <taxon>Stramenopiles</taxon>
        <taxon>Ochrophyta</taxon>
        <taxon>Bacillariophyta</taxon>
        <taxon>Mediophyceae</taxon>
        <taxon>Lithodesmiophycidae</taxon>
        <taxon>Lithodesmiales</taxon>
        <taxon>Lithodesmiaceae</taxon>
        <taxon>Ditylum</taxon>
    </lineage>
</organism>
<keyword evidence="1" id="KW-0812">Transmembrane</keyword>
<keyword evidence="1" id="KW-0472">Membrane</keyword>
<evidence type="ECO:0000313" key="3">
    <source>
        <dbReference type="EMBL" id="CAD9320033.1"/>
    </source>
</evidence>
<sequence>MNQHQSNVPYYPQSPEQGFQGAGSNINMFGKVKTMTEEGSLTFRVAAFLGGIFMVITSILDCIQGILHLSVIHALIMFYVIIFSFIICILEGKGFLPAVLVDTLQEQMHDNAKFLRFVWGRGVLYFFAGSLQFSFMSFFNMISGGFMMFLGALSIMVGRSTARKLSAIFKSMPDETSLRSTFLAHASGDGKLGLEEFRRLSDSIGLELKPNELVAAFSTIDKGNDETLSYDEFKIWWFSVRTDQQLHACGINST</sequence>